<dbReference type="GeneID" id="38666551"/>
<protein>
    <submittedName>
        <fullName evidence="1">Uncharacterized protein</fullName>
    </submittedName>
</protein>
<dbReference type="Proteomes" id="UP000276741">
    <property type="component" value="Chromosome"/>
</dbReference>
<dbReference type="RefSeq" id="WP_126449914.1">
    <property type="nucleotide sequence ID" value="NZ_AP018553.1"/>
</dbReference>
<dbReference type="KEGG" id="sacd:HS1genome_1037"/>
<reference evidence="2" key="4">
    <citation type="submission" date="2020-09" db="EMBL/GenBank/DDBJ databases">
        <authorList>
            <person name="Sun Q."/>
            <person name="Ohkuma M."/>
        </authorList>
    </citation>
    <scope>NUCLEOTIDE SEQUENCE</scope>
    <source>
        <strain evidence="2">JCM 31740</strain>
    </source>
</reference>
<reference evidence="1" key="3">
    <citation type="journal article" date="2019" name="BMC Res. Notes">
        <title>Complete genome sequence of the Sulfodiicoccus acidiphilus strain HS-1T, the first crenarchaeon that lacks polB3, isolated from an acidic hot spring in Ohwaku-dani, Hakone, Japan.</title>
        <authorList>
            <person name="Sakai H.D."/>
            <person name="Kurosawa N."/>
        </authorList>
    </citation>
    <scope>NUCLEOTIDE SEQUENCE</scope>
    <source>
        <strain evidence="1">HS-1</strain>
    </source>
</reference>
<accession>A0A348B396</accession>
<dbReference type="Proteomes" id="UP000616143">
    <property type="component" value="Unassembled WGS sequence"/>
</dbReference>
<dbReference type="EMBL" id="BMQS01000009">
    <property type="protein sequence ID" value="GGT95720.1"/>
    <property type="molecule type" value="Genomic_DNA"/>
</dbReference>
<name>A0A348B396_9CREN</name>
<evidence type="ECO:0000313" key="3">
    <source>
        <dbReference type="Proteomes" id="UP000276741"/>
    </source>
</evidence>
<proteinExistence type="predicted"/>
<gene>
    <name evidence="2" type="ORF">GCM10007116_11670</name>
    <name evidence="1" type="ORF">HS1genome_1037</name>
</gene>
<dbReference type="EMBL" id="AP018553">
    <property type="protein sequence ID" value="BBD72648.1"/>
    <property type="molecule type" value="Genomic_DNA"/>
</dbReference>
<evidence type="ECO:0000313" key="1">
    <source>
        <dbReference type="EMBL" id="BBD72648.1"/>
    </source>
</evidence>
<dbReference type="AlphaFoldDB" id="A0A348B396"/>
<dbReference type="OrthoDB" id="43292at2157"/>
<keyword evidence="3" id="KW-1185">Reference proteome</keyword>
<reference evidence="2" key="1">
    <citation type="journal article" date="2014" name="Int. J. Syst. Evol. Microbiol.">
        <title>Complete genome sequence of Corynebacterium casei LMG S-19264T (=DSM 44701T), isolated from a smear-ripened cheese.</title>
        <authorList>
            <consortium name="US DOE Joint Genome Institute (JGI-PGF)"/>
            <person name="Walter F."/>
            <person name="Albersmeier A."/>
            <person name="Kalinowski J."/>
            <person name="Ruckert C."/>
        </authorList>
    </citation>
    <scope>NUCLEOTIDE SEQUENCE</scope>
    <source>
        <strain evidence="2">JCM 31740</strain>
    </source>
</reference>
<evidence type="ECO:0000313" key="2">
    <source>
        <dbReference type="EMBL" id="GGT95720.1"/>
    </source>
</evidence>
<sequence length="78" mass="8782">MGKLVCAVCGRPFPQGQGIALELAGKNLQFHNKDCAYRFLRQLVTEVDSDCISGQVKRLIDLYEERLNEAAKSKQKKI</sequence>
<organism evidence="1 3">
    <name type="scientific">Sulfodiicoccus acidiphilus</name>
    <dbReference type="NCBI Taxonomy" id="1670455"/>
    <lineage>
        <taxon>Archaea</taxon>
        <taxon>Thermoproteota</taxon>
        <taxon>Thermoprotei</taxon>
        <taxon>Sulfolobales</taxon>
        <taxon>Sulfolobaceae</taxon>
        <taxon>Sulfodiicoccus</taxon>
    </lineage>
</organism>
<reference evidence="3" key="2">
    <citation type="submission" date="2018-04" db="EMBL/GenBank/DDBJ databases">
        <title>Complete genome sequence of Sulfodiicoccus acidiphilus strain HS-1.</title>
        <authorList>
            <person name="Sakai H.D."/>
            <person name="Kurosawa N."/>
        </authorList>
    </citation>
    <scope>NUCLEOTIDE SEQUENCE [LARGE SCALE GENOMIC DNA]</scope>
    <source>
        <strain evidence="3">HS-1</strain>
    </source>
</reference>